<protein>
    <submittedName>
        <fullName evidence="5">Aldehyde dehydrogenase</fullName>
    </submittedName>
</protein>
<evidence type="ECO:0000256" key="1">
    <source>
        <dbReference type="ARBA" id="ARBA00023002"/>
    </source>
</evidence>
<dbReference type="PANTHER" id="PTHR11699">
    <property type="entry name" value="ALDEHYDE DEHYDROGENASE-RELATED"/>
    <property type="match status" value="1"/>
</dbReference>
<name>A0ABX0WAH5_9RHOB</name>
<comment type="similarity">
    <text evidence="3">Belongs to the aldehyde dehydrogenase family.</text>
</comment>
<evidence type="ECO:0000313" key="6">
    <source>
        <dbReference type="Proteomes" id="UP001429564"/>
    </source>
</evidence>
<dbReference type="Gene3D" id="3.40.309.10">
    <property type="entry name" value="Aldehyde Dehydrogenase, Chain A, domain 2"/>
    <property type="match status" value="1"/>
</dbReference>
<dbReference type="Gene3D" id="3.40.605.10">
    <property type="entry name" value="Aldehyde Dehydrogenase, Chain A, domain 1"/>
    <property type="match status" value="1"/>
</dbReference>
<keyword evidence="6" id="KW-1185">Reference proteome</keyword>
<keyword evidence="1 3" id="KW-0560">Oxidoreductase</keyword>
<proteinExistence type="inferred from homology"/>
<dbReference type="Pfam" id="PF00171">
    <property type="entry name" value="Aldedh"/>
    <property type="match status" value="1"/>
</dbReference>
<reference evidence="5 6" key="1">
    <citation type="submission" date="2018-05" db="EMBL/GenBank/DDBJ databases">
        <authorList>
            <person name="Zhang Y.-J."/>
        </authorList>
    </citation>
    <scope>NUCLEOTIDE SEQUENCE [LARGE SCALE GENOMIC DNA]</scope>
    <source>
        <strain evidence="5 6">CY04</strain>
    </source>
</reference>
<dbReference type="InterPro" id="IPR016162">
    <property type="entry name" value="Ald_DH_N"/>
</dbReference>
<comment type="caution">
    <text evidence="5">The sequence shown here is derived from an EMBL/GenBank/DDBJ whole genome shotgun (WGS) entry which is preliminary data.</text>
</comment>
<dbReference type="SUPFAM" id="SSF53720">
    <property type="entry name" value="ALDH-like"/>
    <property type="match status" value="1"/>
</dbReference>
<sequence length="501" mass="52590">MTNRIDIFDAQMSALDLGSHPQSLINGELVNGSGDPISLVDPFTELPLTTYNDAGAELATAACHAAQEAQVDWAALSGMARGQVMQDIARAVLAKAEPLAMLEALVAGKPIRDCRVEVAKVAEMFAYYGGWADKVHGEVIPVPSGHLNYTKREPLGVVFQITPWNAPIFTGGWQIAPAIATGNGVVIKPSELTPVTTVALVRLAEQVGLPKGLVNVLCGLGPTAGQTAIEHPAIRKVIFVGSPETGRVVATAAAKALKPSVLELGGKSANIIFDDANLKHACLGAQAAIFSGAGQSCVAGSRLLVHRSIHAELVEMLTAGMNEIRLGDPLDEATEVGPISNARQFAHVSEMVARAVSDGANVLSRESTPDKGYFVPPTVLKNVTNTDHVAQTEIFGPVVAAIPFDTEDEAIALANGTEFSLAGAVWTTDVGRAHRIADHVRAGTFWINSYKAIHVSSPFGGSLNSGFGRSSGTDALMEYTSTKSVWLDSAATPRIAFGYVS</sequence>
<dbReference type="PROSITE" id="PS00687">
    <property type="entry name" value="ALDEHYDE_DEHYDR_GLU"/>
    <property type="match status" value="1"/>
</dbReference>
<organism evidence="5 6">
    <name type="scientific">Parasedimentitalea denitrificans</name>
    <dbReference type="NCBI Taxonomy" id="2211118"/>
    <lineage>
        <taxon>Bacteria</taxon>
        <taxon>Pseudomonadati</taxon>
        <taxon>Pseudomonadota</taxon>
        <taxon>Alphaproteobacteria</taxon>
        <taxon>Rhodobacterales</taxon>
        <taxon>Paracoccaceae</taxon>
        <taxon>Parasedimentitalea</taxon>
    </lineage>
</organism>
<dbReference type="InterPro" id="IPR016163">
    <property type="entry name" value="Ald_DH_C"/>
</dbReference>
<evidence type="ECO:0000256" key="2">
    <source>
        <dbReference type="PROSITE-ProRule" id="PRU10007"/>
    </source>
</evidence>
<evidence type="ECO:0000313" key="5">
    <source>
        <dbReference type="EMBL" id="NIZ61670.1"/>
    </source>
</evidence>
<dbReference type="EMBL" id="QHLQ01000010">
    <property type="protein sequence ID" value="NIZ61670.1"/>
    <property type="molecule type" value="Genomic_DNA"/>
</dbReference>
<dbReference type="RefSeq" id="WP_167684307.1">
    <property type="nucleotide sequence ID" value="NZ_QHLQ01000010.1"/>
</dbReference>
<dbReference type="InterPro" id="IPR016161">
    <property type="entry name" value="Ald_DH/histidinol_DH"/>
</dbReference>
<gene>
    <name evidence="5" type="ORF">DL239_11865</name>
</gene>
<feature type="domain" description="Aldehyde dehydrogenase" evidence="4">
    <location>
        <begin position="33"/>
        <end position="485"/>
    </location>
</feature>
<dbReference type="Proteomes" id="UP001429564">
    <property type="component" value="Unassembled WGS sequence"/>
</dbReference>
<dbReference type="InterPro" id="IPR029510">
    <property type="entry name" value="Ald_DH_CS_GLU"/>
</dbReference>
<accession>A0ABX0WAH5</accession>
<feature type="active site" evidence="2">
    <location>
        <position position="263"/>
    </location>
</feature>
<evidence type="ECO:0000259" key="4">
    <source>
        <dbReference type="Pfam" id="PF00171"/>
    </source>
</evidence>
<dbReference type="InterPro" id="IPR015590">
    <property type="entry name" value="Aldehyde_DH_dom"/>
</dbReference>
<evidence type="ECO:0000256" key="3">
    <source>
        <dbReference type="RuleBase" id="RU003345"/>
    </source>
</evidence>